<dbReference type="Proteomes" id="UP000320333">
    <property type="component" value="Unassembled WGS sequence"/>
</dbReference>
<dbReference type="GO" id="GO:0042276">
    <property type="term" value="P:error-prone translesion synthesis"/>
    <property type="evidence" value="ECO:0007669"/>
    <property type="project" value="InterPro"/>
</dbReference>
<name>A0A507EZ79_9FUNG</name>
<dbReference type="STRING" id="246404.A0A507EZ79"/>
<evidence type="ECO:0000256" key="3">
    <source>
        <dbReference type="ARBA" id="ARBA00044768"/>
    </source>
</evidence>
<dbReference type="GO" id="GO:0006264">
    <property type="term" value="P:mitochondrial DNA replication"/>
    <property type="evidence" value="ECO:0007669"/>
    <property type="project" value="TreeGrafter"/>
</dbReference>
<evidence type="ECO:0000313" key="6">
    <source>
        <dbReference type="Proteomes" id="UP000320333"/>
    </source>
</evidence>
<evidence type="ECO:0000313" key="5">
    <source>
        <dbReference type="EMBL" id="TPX68677.1"/>
    </source>
</evidence>
<dbReference type="GO" id="GO:0005634">
    <property type="term" value="C:nucleus"/>
    <property type="evidence" value="ECO:0007669"/>
    <property type="project" value="TreeGrafter"/>
</dbReference>
<comment type="caution">
    <text evidence="5">The sequence shown here is derived from an EMBL/GenBank/DDBJ whole genome shotgun (WGS) entry which is preliminary data.</text>
</comment>
<dbReference type="GO" id="GO:0003682">
    <property type="term" value="F:chromatin binding"/>
    <property type="evidence" value="ECO:0007669"/>
    <property type="project" value="TreeGrafter"/>
</dbReference>
<evidence type="ECO:0000256" key="4">
    <source>
        <dbReference type="ARBA" id="ARBA00047303"/>
    </source>
</evidence>
<accession>A0A507EZ79</accession>
<sequence>MKAKFARTSGASFYGHNLVAQGHDEDDRGEERRKRRNAKPDSWLKLIENIRKQSIENNCFVVWRVFHRQETAFRAADTSLEPLRVFSYEIDVQRPGIRRFVISTVDGFWTKYCSMAPAERVYYEVIRENTPCKLYFDIEFSIDLNPGLDTHAMMVVFKERVIEELSDVFQLRINMQHILDLDSTTDVKFSRHLIFNIPNTAWRNNAHVGQFVHNLAHKLRTEHTMLQQLSEKTPEQQTRFNQISILFIKTSHDPSSLFIDEGVYSRNRNFRIVHSSKIGKHAFLRHYSTSPDSEFEMNPNEPGDFIASLVSITQWVPGTRLLNALNTVEISNSVSSTPKALIKPPASYGPDNVSAYPEIDAYVAQWIQQNTETASASKPTIKSVSNFSQDKILFYSVAGNRYCFNVQREHKSNGVYYVVDLKRGSFSQRCHDPECKHFMSRDVDLPLRMNPFASLSEDIDDEYDGLKEFGQATESNCADTFDAIWDEIPDDEILRLEF</sequence>
<keyword evidence="6" id="KW-1185">Reference proteome</keyword>
<dbReference type="GO" id="GO:0031297">
    <property type="term" value="P:replication fork processing"/>
    <property type="evidence" value="ECO:0007669"/>
    <property type="project" value="TreeGrafter"/>
</dbReference>
<comment type="catalytic activity">
    <reaction evidence="2">
        <text>ssDNA + n NTP = ssDNA/pppN(pN)n-1 hybrid + (n-1) diphosphate.</text>
        <dbReference type="EC" id="2.7.7.102"/>
    </reaction>
</comment>
<dbReference type="GO" id="GO:0003887">
    <property type="term" value="F:DNA-directed DNA polymerase activity"/>
    <property type="evidence" value="ECO:0007669"/>
    <property type="project" value="UniProtKB-EC"/>
</dbReference>
<dbReference type="AlphaFoldDB" id="A0A507EZ79"/>
<dbReference type="EMBL" id="QEAP01000343">
    <property type="protein sequence ID" value="TPX68677.1"/>
    <property type="molecule type" value="Genomic_DNA"/>
</dbReference>
<organism evidence="5 6">
    <name type="scientific">Chytriomyces confervae</name>
    <dbReference type="NCBI Taxonomy" id="246404"/>
    <lineage>
        <taxon>Eukaryota</taxon>
        <taxon>Fungi</taxon>
        <taxon>Fungi incertae sedis</taxon>
        <taxon>Chytridiomycota</taxon>
        <taxon>Chytridiomycota incertae sedis</taxon>
        <taxon>Chytridiomycetes</taxon>
        <taxon>Chytridiales</taxon>
        <taxon>Chytriomycetaceae</taxon>
        <taxon>Chytriomyces</taxon>
    </lineage>
</organism>
<dbReference type="GO" id="GO:0005759">
    <property type="term" value="C:mitochondrial matrix"/>
    <property type="evidence" value="ECO:0007669"/>
    <property type="project" value="TreeGrafter"/>
</dbReference>
<gene>
    <name evidence="5" type="ORF">CcCBS67573_g07081</name>
</gene>
<dbReference type="InterPro" id="IPR044917">
    <property type="entry name" value="PRIMPOL"/>
</dbReference>
<evidence type="ECO:0000256" key="1">
    <source>
        <dbReference type="ARBA" id="ARBA00026139"/>
    </source>
</evidence>
<reference evidence="5 6" key="1">
    <citation type="journal article" date="2019" name="Sci. Rep.">
        <title>Comparative genomics of chytrid fungi reveal insights into the obligate biotrophic and pathogenic lifestyle of Synchytrium endobioticum.</title>
        <authorList>
            <person name="van de Vossenberg B.T.L.H."/>
            <person name="Warris S."/>
            <person name="Nguyen H.D.T."/>
            <person name="van Gent-Pelzer M.P.E."/>
            <person name="Joly D.L."/>
            <person name="van de Geest H.C."/>
            <person name="Bonants P.J.M."/>
            <person name="Smith D.S."/>
            <person name="Levesque C.A."/>
            <person name="van der Lee T.A.J."/>
        </authorList>
    </citation>
    <scope>NUCLEOTIDE SEQUENCE [LARGE SCALE GENOMIC DNA]</scope>
    <source>
        <strain evidence="5 6">CBS 675.73</strain>
    </source>
</reference>
<dbReference type="GO" id="GO:0009411">
    <property type="term" value="P:response to UV"/>
    <property type="evidence" value="ECO:0007669"/>
    <property type="project" value="TreeGrafter"/>
</dbReference>
<dbReference type="PANTHER" id="PTHR31399">
    <property type="entry name" value="DNA-DIRECTED PRIMASE / POLYMERASE PROTEIN"/>
    <property type="match status" value="1"/>
</dbReference>
<dbReference type="Pfam" id="PF03121">
    <property type="entry name" value="Herpes_UL52"/>
    <property type="match status" value="1"/>
</dbReference>
<evidence type="ECO:0000256" key="2">
    <source>
        <dbReference type="ARBA" id="ARBA00044677"/>
    </source>
</evidence>
<protein>
    <recommendedName>
        <fullName evidence="1">DNA-directed primase/polymerase protein</fullName>
        <ecNumber evidence="3">2.7.7.102</ecNumber>
    </recommendedName>
</protein>
<proteinExistence type="predicted"/>
<dbReference type="OrthoDB" id="5988181at2759"/>
<dbReference type="PANTHER" id="PTHR31399:SF0">
    <property type="entry name" value="DNA-DIRECTED PRIMASE_POLYMERASE PROTEIN"/>
    <property type="match status" value="1"/>
</dbReference>
<comment type="catalytic activity">
    <reaction evidence="4">
        <text>DNA(n) + a 2'-deoxyribonucleoside 5'-triphosphate = DNA(n+1) + diphosphate</text>
        <dbReference type="Rhea" id="RHEA:22508"/>
        <dbReference type="Rhea" id="RHEA-COMP:17339"/>
        <dbReference type="Rhea" id="RHEA-COMP:17340"/>
        <dbReference type="ChEBI" id="CHEBI:33019"/>
        <dbReference type="ChEBI" id="CHEBI:61560"/>
        <dbReference type="ChEBI" id="CHEBI:173112"/>
        <dbReference type="EC" id="2.7.7.7"/>
    </reaction>
    <physiologicalReaction direction="left-to-right" evidence="4">
        <dbReference type="Rhea" id="RHEA:22509"/>
    </physiologicalReaction>
</comment>
<dbReference type="EC" id="2.7.7.102" evidence="3"/>